<sequence>MKKNFDPFPNLITTRLVLRQLDVRDMDEFFILKSDKRLLKYYAPIGKTYDESYRKLQELNADIKDGESITWGITMKNYNKLIGTVCFWNFSEEEYKAEIGYELMIEMQGKGIMKEALEAVIEYGFNYMQLNVIEAVPDPNNESSVRLLERNNFIKGESFIETYGFNGEIVRRVTYRLMNIKGNI</sequence>
<dbReference type="PANTHER" id="PTHR43792">
    <property type="entry name" value="GNAT FAMILY, PUTATIVE (AFU_ORTHOLOGUE AFUA_3G00765)-RELATED-RELATED"/>
    <property type="match status" value="1"/>
</dbReference>
<protein>
    <submittedName>
        <fullName evidence="2">N-acetyltransferase GCN5</fullName>
    </submittedName>
</protein>
<dbReference type="OrthoDB" id="9811523at2"/>
<dbReference type="EMBL" id="APJA01000012">
    <property type="protein sequence ID" value="ERK30420.1"/>
    <property type="molecule type" value="Genomic_DNA"/>
</dbReference>
<dbReference type="PROSITE" id="PS51186">
    <property type="entry name" value="GNAT"/>
    <property type="match status" value="1"/>
</dbReference>
<dbReference type="AlphaFoldDB" id="U2PVE6"/>
<dbReference type="eggNOG" id="COG1670">
    <property type="taxonomic scope" value="Bacteria"/>
</dbReference>
<keyword evidence="3" id="KW-1185">Reference proteome</keyword>
<dbReference type="InterPro" id="IPR000182">
    <property type="entry name" value="GNAT_dom"/>
</dbReference>
<dbReference type="HOGENOM" id="CLU_013985_3_6_9"/>
<feature type="domain" description="N-acetyltransferase" evidence="1">
    <location>
        <begin position="21"/>
        <end position="183"/>
    </location>
</feature>
<evidence type="ECO:0000313" key="2">
    <source>
        <dbReference type="EMBL" id="ERK30420.1"/>
    </source>
</evidence>
<dbReference type="PATRIC" id="fig|1294142.3.peg.1177"/>
<proteinExistence type="predicted"/>
<accession>U2PVE6</accession>
<dbReference type="PANTHER" id="PTHR43792:SF1">
    <property type="entry name" value="N-ACETYLTRANSFERASE DOMAIN-CONTAINING PROTEIN"/>
    <property type="match status" value="1"/>
</dbReference>
<gene>
    <name evidence="2" type="ORF">CINTURNW_1178</name>
</gene>
<dbReference type="STRING" id="1294142.CINTURNW_1178"/>
<dbReference type="InterPro" id="IPR016181">
    <property type="entry name" value="Acyl_CoA_acyltransferase"/>
</dbReference>
<dbReference type="GO" id="GO:0016747">
    <property type="term" value="F:acyltransferase activity, transferring groups other than amino-acyl groups"/>
    <property type="evidence" value="ECO:0007669"/>
    <property type="project" value="InterPro"/>
</dbReference>
<dbReference type="InterPro" id="IPR051531">
    <property type="entry name" value="N-acetyltransferase"/>
</dbReference>
<dbReference type="Gene3D" id="3.40.630.30">
    <property type="match status" value="1"/>
</dbReference>
<dbReference type="RefSeq" id="WP_021801201.1">
    <property type="nucleotide sequence ID" value="NZ_KI273145.1"/>
</dbReference>
<keyword evidence="2" id="KW-0808">Transferase</keyword>
<name>U2PVE6_9CLOT</name>
<dbReference type="Pfam" id="PF13302">
    <property type="entry name" value="Acetyltransf_3"/>
    <property type="match status" value="1"/>
</dbReference>
<reference evidence="2 3" key="1">
    <citation type="journal article" date="2013" name="Genome Announc.">
        <title>Draft Genome Sequence of the Hydrogen- and Ethanol-Producing Bacterium Clostridium intestinale Strain URNW.</title>
        <authorList>
            <person name="Lal S."/>
            <person name="Ramachandran U."/>
            <person name="Zhang X."/>
            <person name="Sparling R."/>
            <person name="Levin D.B."/>
        </authorList>
    </citation>
    <scope>NUCLEOTIDE SEQUENCE [LARGE SCALE GENOMIC DNA]</scope>
    <source>
        <strain evidence="2 3">URNW</strain>
    </source>
</reference>
<comment type="caution">
    <text evidence="2">The sequence shown here is derived from an EMBL/GenBank/DDBJ whole genome shotgun (WGS) entry which is preliminary data.</text>
</comment>
<evidence type="ECO:0000313" key="3">
    <source>
        <dbReference type="Proteomes" id="UP000016721"/>
    </source>
</evidence>
<evidence type="ECO:0000259" key="1">
    <source>
        <dbReference type="PROSITE" id="PS51186"/>
    </source>
</evidence>
<dbReference type="Proteomes" id="UP000016721">
    <property type="component" value="Unassembled WGS sequence"/>
</dbReference>
<organism evidence="2 3">
    <name type="scientific">Clostridium intestinale URNW</name>
    <dbReference type="NCBI Taxonomy" id="1294142"/>
    <lineage>
        <taxon>Bacteria</taxon>
        <taxon>Bacillati</taxon>
        <taxon>Bacillota</taxon>
        <taxon>Clostridia</taxon>
        <taxon>Eubacteriales</taxon>
        <taxon>Clostridiaceae</taxon>
        <taxon>Clostridium</taxon>
    </lineage>
</organism>
<dbReference type="SUPFAM" id="SSF55729">
    <property type="entry name" value="Acyl-CoA N-acyltransferases (Nat)"/>
    <property type="match status" value="1"/>
</dbReference>